<dbReference type="VEuPathDB" id="CryptoDB:Vbra_8537"/>
<keyword evidence="2" id="KW-1185">Reference proteome</keyword>
<proteinExistence type="predicted"/>
<evidence type="ECO:0000313" key="2">
    <source>
        <dbReference type="Proteomes" id="UP000041254"/>
    </source>
</evidence>
<gene>
    <name evidence="1" type="ORF">Vbra_8537</name>
</gene>
<reference evidence="1 2" key="1">
    <citation type="submission" date="2014-11" db="EMBL/GenBank/DDBJ databases">
        <authorList>
            <person name="Zhu J."/>
            <person name="Qi W."/>
            <person name="Song R."/>
        </authorList>
    </citation>
    <scope>NUCLEOTIDE SEQUENCE [LARGE SCALE GENOMIC DNA]</scope>
</reference>
<dbReference type="Proteomes" id="UP000041254">
    <property type="component" value="Unassembled WGS sequence"/>
</dbReference>
<evidence type="ECO:0000313" key="1">
    <source>
        <dbReference type="EMBL" id="CEM04104.1"/>
    </source>
</evidence>
<dbReference type="EMBL" id="CDMY01000347">
    <property type="protein sequence ID" value="CEM04104.1"/>
    <property type="molecule type" value="Genomic_DNA"/>
</dbReference>
<sequence>MEPERPQQQRQPSKNGMMAFTPDTYYLLVHIDTADAIPDSSASAAAAAAASTSSPWTAWDFECAIRAGIRRLLGAVGGPAAIGAFDIVKYDEGRQEAIVALEHHRGAGMLRAALMFMGNDGQGGEARYRIRVVKASSCLSALAVPRCIGC</sequence>
<accession>A0A0G4EXR4</accession>
<dbReference type="AlphaFoldDB" id="A0A0G4EXR4"/>
<organism evidence="1 2">
    <name type="scientific">Vitrella brassicaformis (strain CCMP3155)</name>
    <dbReference type="NCBI Taxonomy" id="1169540"/>
    <lineage>
        <taxon>Eukaryota</taxon>
        <taxon>Sar</taxon>
        <taxon>Alveolata</taxon>
        <taxon>Colpodellida</taxon>
        <taxon>Vitrellaceae</taxon>
        <taxon>Vitrella</taxon>
    </lineage>
</organism>
<protein>
    <submittedName>
        <fullName evidence="1">Uncharacterized protein</fullName>
    </submittedName>
</protein>
<dbReference type="InParanoid" id="A0A0G4EXR4"/>
<name>A0A0G4EXR4_VITBC</name>